<evidence type="ECO:0000313" key="2">
    <source>
        <dbReference type="EMBL" id="OPG87061.1"/>
    </source>
</evidence>
<organism evidence="2 3">
    <name type="scientific">Limosilactobacillus reuteri</name>
    <name type="common">Lactobacillus reuteri</name>
    <dbReference type="NCBI Taxonomy" id="1598"/>
    <lineage>
        <taxon>Bacteria</taxon>
        <taxon>Bacillati</taxon>
        <taxon>Bacillota</taxon>
        <taxon>Bacilli</taxon>
        <taxon>Lactobacillales</taxon>
        <taxon>Lactobacillaceae</taxon>
        <taxon>Limosilactobacillus</taxon>
    </lineage>
</organism>
<dbReference type="InterPro" id="IPR027417">
    <property type="entry name" value="P-loop_NTPase"/>
</dbReference>
<dbReference type="AlphaFoldDB" id="A0A1V4FIM2"/>
<gene>
    <name evidence="2" type="ORF">B5D07_10880</name>
    <name evidence="1" type="ORF">GIX79_01645</name>
</gene>
<comment type="caution">
    <text evidence="2">The sequence shown here is derived from an EMBL/GenBank/DDBJ whole genome shotgun (WGS) entry which is preliminary data.</text>
</comment>
<evidence type="ECO:0000313" key="3">
    <source>
        <dbReference type="Proteomes" id="UP000189795"/>
    </source>
</evidence>
<evidence type="ECO:0000313" key="1">
    <source>
        <dbReference type="EMBL" id="MRG74484.1"/>
    </source>
</evidence>
<dbReference type="EMBL" id="WJMV01000003">
    <property type="protein sequence ID" value="MRG74484.1"/>
    <property type="molecule type" value="Genomic_DNA"/>
</dbReference>
<sequence length="124" mass="14996">MKTEKTQQKSSYFEKRERNLMKWVGYWRRNPQIFVKDYLGVNLKPYQKLLFYMMNKVDFFMYIAARGQGKSFLIALYCIVRCILYPGTKIVLASGKKETYIFWEDTYRKSNEEMDRRGREVPQG</sequence>
<accession>A0A1V4FIM2</accession>
<reference evidence="1 4" key="2">
    <citation type="submission" date="2019-11" db="EMBL/GenBank/DDBJ databases">
        <title>Draft genome sequence of 12 host-associated Lactobacillus reuteri rodent strains.</title>
        <authorList>
            <person name="Zhang S."/>
            <person name="Ozcam M."/>
            <person name="Van Pijkeren J.P."/>
        </authorList>
    </citation>
    <scope>NUCLEOTIDE SEQUENCE [LARGE SCALE GENOMIC DNA]</scope>
    <source>
        <strain evidence="1 4">6799jm-1</strain>
    </source>
</reference>
<evidence type="ECO:0008006" key="5">
    <source>
        <dbReference type="Google" id="ProtNLM"/>
    </source>
</evidence>
<protein>
    <recommendedName>
        <fullName evidence="5">Terminase</fullName>
    </recommendedName>
</protein>
<evidence type="ECO:0000313" key="4">
    <source>
        <dbReference type="Proteomes" id="UP000452188"/>
    </source>
</evidence>
<dbReference type="Proteomes" id="UP000452188">
    <property type="component" value="Unassembled WGS sequence"/>
</dbReference>
<name>A0A1V4FIM2_LIMRT</name>
<dbReference type="EMBL" id="MWVS01000129">
    <property type="protein sequence ID" value="OPG87061.1"/>
    <property type="molecule type" value="Genomic_DNA"/>
</dbReference>
<dbReference type="RefSeq" id="WP_029507494.1">
    <property type="nucleotide sequence ID" value="NZ_LT600330.1"/>
</dbReference>
<reference evidence="2 3" key="1">
    <citation type="submission" date="2017-03" db="EMBL/GenBank/DDBJ databases">
        <title>Antibiotic resistance of probiotic microorganisms.</title>
        <authorList>
            <person name="Sanudo A.I."/>
            <person name="Olivares M."/>
            <person name="Banuelos O."/>
        </authorList>
    </citation>
    <scope>NUCLEOTIDE SEQUENCE [LARGE SCALE GENOMIC DNA]</scope>
    <source>
        <strain evidence="2 3">CECT8605</strain>
    </source>
</reference>
<dbReference type="Gene3D" id="3.40.50.300">
    <property type="entry name" value="P-loop containing nucleotide triphosphate hydrolases"/>
    <property type="match status" value="1"/>
</dbReference>
<proteinExistence type="predicted"/>
<dbReference type="Proteomes" id="UP000189795">
    <property type="component" value="Unassembled WGS sequence"/>
</dbReference>